<name>A0A3B1DNQ0_9ZZZZ</name>
<dbReference type="InterPro" id="IPR010496">
    <property type="entry name" value="AL/BT2_dom"/>
</dbReference>
<proteinExistence type="predicted"/>
<feature type="domain" description="3-keto-alpha-glucoside-1,2-lyase/3-keto-2-hydroxy-glucal hydratase" evidence="1">
    <location>
        <begin position="29"/>
        <end position="192"/>
    </location>
</feature>
<dbReference type="Gene3D" id="2.60.120.560">
    <property type="entry name" value="Exo-inulinase, domain 1"/>
    <property type="match status" value="1"/>
</dbReference>
<dbReference type="Pfam" id="PF06439">
    <property type="entry name" value="3keto-disac_hyd"/>
    <property type="match status" value="1"/>
</dbReference>
<dbReference type="GO" id="GO:0016787">
    <property type="term" value="F:hydrolase activity"/>
    <property type="evidence" value="ECO:0007669"/>
    <property type="project" value="InterPro"/>
</dbReference>
<evidence type="ECO:0000259" key="1">
    <source>
        <dbReference type="Pfam" id="PF06439"/>
    </source>
</evidence>
<dbReference type="AlphaFoldDB" id="A0A3B1DNQ0"/>
<protein>
    <recommendedName>
        <fullName evidence="1">3-keto-alpha-glucoside-1,2-lyase/3-keto-2-hydroxy-glucal hydratase domain-containing protein</fullName>
    </recommendedName>
</protein>
<gene>
    <name evidence="2" type="ORF">MNBD_PLANCTO02-1876</name>
</gene>
<dbReference type="EMBL" id="UOGL01000066">
    <property type="protein sequence ID" value="VAX36590.1"/>
    <property type="molecule type" value="Genomic_DNA"/>
</dbReference>
<sequence length="192" mass="21648">MLPPARFIFSFACLIFVSSSLYGENPKDGFRSIFDGKTLTNWDGDPQLWKVENGCIVGVTTQEAPLKYNNFIIWRGGKLTDFELKLEYKLRNHNSGIQYRSFEVDTKQGKWRMGGYQADIAGGNTFSGILYGERARGILARRGQKVIIPKGGKPKVVGSVGESKKIQSHIKKNDWNSYHIIAKGNHLIHKIN</sequence>
<accession>A0A3B1DNQ0</accession>
<evidence type="ECO:0000313" key="2">
    <source>
        <dbReference type="EMBL" id="VAX36590.1"/>
    </source>
</evidence>
<organism evidence="2">
    <name type="scientific">hydrothermal vent metagenome</name>
    <dbReference type="NCBI Taxonomy" id="652676"/>
    <lineage>
        <taxon>unclassified sequences</taxon>
        <taxon>metagenomes</taxon>
        <taxon>ecological metagenomes</taxon>
    </lineage>
</organism>
<feature type="non-terminal residue" evidence="2">
    <location>
        <position position="192"/>
    </location>
</feature>
<reference evidence="2" key="1">
    <citation type="submission" date="2018-06" db="EMBL/GenBank/DDBJ databases">
        <authorList>
            <person name="Zhirakovskaya E."/>
        </authorList>
    </citation>
    <scope>NUCLEOTIDE SEQUENCE</scope>
</reference>